<evidence type="ECO:0000313" key="1">
    <source>
        <dbReference type="EMBL" id="RRT76252.1"/>
    </source>
</evidence>
<reference evidence="1 2" key="1">
    <citation type="journal article" date="2014" name="Agronomy (Basel)">
        <title>A Draft Genome Sequence for Ensete ventricosum, the Drought-Tolerant Tree Against Hunger.</title>
        <authorList>
            <person name="Harrison J."/>
            <person name="Moore K.A."/>
            <person name="Paszkiewicz K."/>
            <person name="Jones T."/>
            <person name="Grant M."/>
            <person name="Ambacheew D."/>
            <person name="Muzemil S."/>
            <person name="Studholme D.J."/>
        </authorList>
    </citation>
    <scope>NUCLEOTIDE SEQUENCE [LARGE SCALE GENOMIC DNA]</scope>
</reference>
<sequence>MRRSLDDSFPHRLRRGEDHNKEVTTREVLLISGTIARFSGRRCLQPSVKNVVKKKPSRCIAVRGRCRPRFSHFFSLFQFHLHCFFFPRSNRPRRSQATTRLIPPGSERRRLKSNVTELFRARSRVLPDTGLGQGSCPIADDLCTGLLADQYVPTGMIQNIKPW</sequence>
<accession>A0A427AJD2</accession>
<organism evidence="1 2">
    <name type="scientific">Ensete ventricosum</name>
    <name type="common">Abyssinian banana</name>
    <name type="synonym">Musa ensete</name>
    <dbReference type="NCBI Taxonomy" id="4639"/>
    <lineage>
        <taxon>Eukaryota</taxon>
        <taxon>Viridiplantae</taxon>
        <taxon>Streptophyta</taxon>
        <taxon>Embryophyta</taxon>
        <taxon>Tracheophyta</taxon>
        <taxon>Spermatophyta</taxon>
        <taxon>Magnoliopsida</taxon>
        <taxon>Liliopsida</taxon>
        <taxon>Zingiberales</taxon>
        <taxon>Musaceae</taxon>
        <taxon>Ensete</taxon>
    </lineage>
</organism>
<proteinExistence type="predicted"/>
<gene>
    <name evidence="1" type="ORF">B296_00020135</name>
</gene>
<comment type="caution">
    <text evidence="1">The sequence shown here is derived from an EMBL/GenBank/DDBJ whole genome shotgun (WGS) entry which is preliminary data.</text>
</comment>
<dbReference type="EMBL" id="AMZH03002246">
    <property type="protein sequence ID" value="RRT76252.1"/>
    <property type="molecule type" value="Genomic_DNA"/>
</dbReference>
<dbReference type="AlphaFoldDB" id="A0A427AJD2"/>
<dbReference type="Proteomes" id="UP000287651">
    <property type="component" value="Unassembled WGS sequence"/>
</dbReference>
<evidence type="ECO:0000313" key="2">
    <source>
        <dbReference type="Proteomes" id="UP000287651"/>
    </source>
</evidence>
<protein>
    <submittedName>
        <fullName evidence="1">Uncharacterized protein</fullName>
    </submittedName>
</protein>
<name>A0A427AJD2_ENSVE</name>